<keyword evidence="1" id="KW-1133">Transmembrane helix</keyword>
<gene>
    <name evidence="2" type="ORF">LMG28614_03244</name>
</gene>
<keyword evidence="1" id="KW-0812">Transmembrane</keyword>
<protein>
    <submittedName>
        <fullName evidence="2">Uncharacterized protein</fullName>
    </submittedName>
</protein>
<evidence type="ECO:0000313" key="2">
    <source>
        <dbReference type="EMBL" id="CAB3791186.1"/>
    </source>
</evidence>
<accession>A0A6S7B8Z3</accession>
<feature type="transmembrane region" description="Helical" evidence="1">
    <location>
        <begin position="86"/>
        <end position="106"/>
    </location>
</feature>
<dbReference type="AlphaFoldDB" id="A0A6S7B8Z3"/>
<organism evidence="2 3">
    <name type="scientific">Paraburkholderia ultramafica</name>
    <dbReference type="NCBI Taxonomy" id="1544867"/>
    <lineage>
        <taxon>Bacteria</taxon>
        <taxon>Pseudomonadati</taxon>
        <taxon>Pseudomonadota</taxon>
        <taxon>Betaproteobacteria</taxon>
        <taxon>Burkholderiales</taxon>
        <taxon>Burkholderiaceae</taxon>
        <taxon>Paraburkholderia</taxon>
    </lineage>
</organism>
<proteinExistence type="predicted"/>
<evidence type="ECO:0000256" key="1">
    <source>
        <dbReference type="SAM" id="Phobius"/>
    </source>
</evidence>
<reference evidence="2 3" key="1">
    <citation type="submission" date="2020-04" db="EMBL/GenBank/DDBJ databases">
        <authorList>
            <person name="De Canck E."/>
        </authorList>
    </citation>
    <scope>NUCLEOTIDE SEQUENCE [LARGE SCALE GENOMIC DNA]</scope>
    <source>
        <strain evidence="2 3">LMG 28614</strain>
    </source>
</reference>
<dbReference type="EMBL" id="CADIKK010000014">
    <property type="protein sequence ID" value="CAB3791186.1"/>
    <property type="molecule type" value="Genomic_DNA"/>
</dbReference>
<sequence length="211" mass="23534">MFFGERTRMKMLQLAQAHPWRHSTKWRKARSAVIAATLVVCSWTLIETALDFLWTISEAAFAAALSARLVLLGAGIASLVRVRHAATVFSFLCAMSVFALAPSTPVAFDQSALLGCVVVIDCVTKAYFLACLYAGTVRSDSFPAQRRSFICCIPIFTRSPSRDGCQGPHMLNKLHNWIYVGANAYVEYTFVPWLSRNVYRRTVDLNQVCLQ</sequence>
<keyword evidence="1" id="KW-0472">Membrane</keyword>
<name>A0A6S7B8Z3_9BURK</name>
<evidence type="ECO:0000313" key="3">
    <source>
        <dbReference type="Proteomes" id="UP000494365"/>
    </source>
</evidence>
<feature type="transmembrane region" description="Helical" evidence="1">
    <location>
        <begin position="52"/>
        <end position="74"/>
    </location>
</feature>
<feature type="transmembrane region" description="Helical" evidence="1">
    <location>
        <begin position="29"/>
        <end position="46"/>
    </location>
</feature>
<keyword evidence="3" id="KW-1185">Reference proteome</keyword>
<feature type="transmembrane region" description="Helical" evidence="1">
    <location>
        <begin position="112"/>
        <end position="137"/>
    </location>
</feature>
<dbReference type="Proteomes" id="UP000494365">
    <property type="component" value="Unassembled WGS sequence"/>
</dbReference>